<proteinExistence type="predicted"/>
<name>A0A974CBV2_XENLA</name>
<evidence type="ECO:0000313" key="2">
    <source>
        <dbReference type="Proteomes" id="UP000694892"/>
    </source>
</evidence>
<dbReference type="EMBL" id="CM004479">
    <property type="protein sequence ID" value="OCT70349.1"/>
    <property type="molecule type" value="Genomic_DNA"/>
</dbReference>
<organism evidence="1 2">
    <name type="scientific">Xenopus laevis</name>
    <name type="common">African clawed frog</name>
    <dbReference type="NCBI Taxonomy" id="8355"/>
    <lineage>
        <taxon>Eukaryota</taxon>
        <taxon>Metazoa</taxon>
        <taxon>Chordata</taxon>
        <taxon>Craniata</taxon>
        <taxon>Vertebrata</taxon>
        <taxon>Euteleostomi</taxon>
        <taxon>Amphibia</taxon>
        <taxon>Batrachia</taxon>
        <taxon>Anura</taxon>
        <taxon>Pipoidea</taxon>
        <taxon>Pipidae</taxon>
        <taxon>Xenopodinae</taxon>
        <taxon>Xenopus</taxon>
        <taxon>Xenopus</taxon>
    </lineage>
</organism>
<accession>A0A974CBV2</accession>
<protein>
    <recommendedName>
        <fullName evidence="3">GIY-YIG domain-containing protein</fullName>
    </recommendedName>
</protein>
<dbReference type="Proteomes" id="UP000694892">
    <property type="component" value="Chromosome 7S"/>
</dbReference>
<evidence type="ECO:0000313" key="1">
    <source>
        <dbReference type="EMBL" id="OCT70349.1"/>
    </source>
</evidence>
<sequence>MLINTTCCIYIAFTVQRLREQLIRAKLITSRTEKYDEAKVVLTERFKERGYWPLLQADRQFGYLFNDLPCFCYKRGRTLKETLCPSDTCQKKSIFHGKKKKWTYPCMGCNCCSYIIKGSKINHPKKGYEINLNVYATCKSTHVVYLLKCPCGLGYMGHTSRAVKLRIQEHKEEAALTRPGDDRLLQIEGRWIKNLGTLYLDGLNVSWSLKPYL</sequence>
<reference evidence="2" key="1">
    <citation type="journal article" date="2016" name="Nature">
        <title>Genome evolution in the allotetraploid frog Xenopus laevis.</title>
        <authorList>
            <person name="Session A.M."/>
            <person name="Uno Y."/>
            <person name="Kwon T."/>
            <person name="Chapman J.A."/>
            <person name="Toyoda A."/>
            <person name="Takahashi S."/>
            <person name="Fukui A."/>
            <person name="Hikosaka A."/>
            <person name="Suzuki A."/>
            <person name="Kondo M."/>
            <person name="van Heeringen S.J."/>
            <person name="Quigley I."/>
            <person name="Heinz S."/>
            <person name="Ogino H."/>
            <person name="Ochi H."/>
            <person name="Hellsten U."/>
            <person name="Lyons J.B."/>
            <person name="Simakov O."/>
            <person name="Putnam N."/>
            <person name="Stites J."/>
            <person name="Kuroki Y."/>
            <person name="Tanaka T."/>
            <person name="Michiue T."/>
            <person name="Watanabe M."/>
            <person name="Bogdanovic O."/>
            <person name="Lister R."/>
            <person name="Georgiou G."/>
            <person name="Paranjpe S.S."/>
            <person name="van Kruijsbergen I."/>
            <person name="Shu S."/>
            <person name="Carlson J."/>
            <person name="Kinoshita T."/>
            <person name="Ohta Y."/>
            <person name="Mawaribuchi S."/>
            <person name="Jenkins J."/>
            <person name="Grimwood J."/>
            <person name="Schmutz J."/>
            <person name="Mitros T."/>
            <person name="Mozaffari S.V."/>
            <person name="Suzuki Y."/>
            <person name="Haramoto Y."/>
            <person name="Yamamoto T.S."/>
            <person name="Takagi C."/>
            <person name="Heald R."/>
            <person name="Miller K."/>
            <person name="Haudenschild C."/>
            <person name="Kitzman J."/>
            <person name="Nakayama T."/>
            <person name="Izutsu Y."/>
            <person name="Robert J."/>
            <person name="Fortriede J."/>
            <person name="Burns K."/>
            <person name="Lotay V."/>
            <person name="Karimi K."/>
            <person name="Yasuoka Y."/>
            <person name="Dichmann D.S."/>
            <person name="Flajnik M.F."/>
            <person name="Houston D.W."/>
            <person name="Shendure J."/>
            <person name="DuPasquier L."/>
            <person name="Vize P.D."/>
            <person name="Zorn A.M."/>
            <person name="Ito M."/>
            <person name="Marcotte E.M."/>
            <person name="Wallingford J.B."/>
            <person name="Ito Y."/>
            <person name="Asashima M."/>
            <person name="Ueno N."/>
            <person name="Matsuda Y."/>
            <person name="Veenstra G.J."/>
            <person name="Fujiyama A."/>
            <person name="Harland R.M."/>
            <person name="Taira M."/>
            <person name="Rokhsar D.S."/>
        </authorList>
    </citation>
    <scope>NUCLEOTIDE SEQUENCE [LARGE SCALE GENOMIC DNA]</scope>
    <source>
        <strain evidence="2">J</strain>
    </source>
</reference>
<gene>
    <name evidence="1" type="ORF">XELAEV_18037266mg</name>
</gene>
<dbReference type="AlphaFoldDB" id="A0A974CBV2"/>
<evidence type="ECO:0008006" key="3">
    <source>
        <dbReference type="Google" id="ProtNLM"/>
    </source>
</evidence>